<dbReference type="Pfam" id="PF02021">
    <property type="entry name" value="UPF0102"/>
    <property type="match status" value="1"/>
</dbReference>
<dbReference type="OrthoDB" id="9794876at2"/>
<comment type="caution">
    <text evidence="3">The sequence shown here is derived from an EMBL/GenBank/DDBJ whole genome shotgun (WGS) entry which is preliminary data.</text>
</comment>
<sequence length="112" mass="12481">MSRSIGGEAENKALVFLETQGFSLIAKNFLTPLGEIDLIGQIADVLIFVEVKARKSAQFGSALEMVTKSKQIKVRKTAQVFLQQHPHYQHAECRFDVIGMTGDDIQWVQAAF</sequence>
<dbReference type="InterPro" id="IPR003509">
    <property type="entry name" value="UPF0102_YraN-like"/>
</dbReference>
<dbReference type="EMBL" id="BMJS01000002">
    <property type="protein sequence ID" value="GGF89949.1"/>
    <property type="molecule type" value="Genomic_DNA"/>
</dbReference>
<dbReference type="NCBIfam" id="NF009150">
    <property type="entry name" value="PRK12497.1-3"/>
    <property type="match status" value="1"/>
</dbReference>
<reference evidence="3" key="2">
    <citation type="submission" date="2020-09" db="EMBL/GenBank/DDBJ databases">
        <authorList>
            <person name="Sun Q."/>
            <person name="Zhou Y."/>
        </authorList>
    </citation>
    <scope>NUCLEOTIDE SEQUENCE</scope>
    <source>
        <strain evidence="3">CGMCC 1.15758</strain>
    </source>
</reference>
<dbReference type="InterPro" id="IPR011335">
    <property type="entry name" value="Restrct_endonuc-II-like"/>
</dbReference>
<evidence type="ECO:0000313" key="4">
    <source>
        <dbReference type="Proteomes" id="UP000636949"/>
    </source>
</evidence>
<accession>A0A8J2Z2D3</accession>
<gene>
    <name evidence="3" type="ORF">GCM10010995_04080</name>
</gene>
<evidence type="ECO:0000256" key="2">
    <source>
        <dbReference type="HAMAP-Rule" id="MF_00048"/>
    </source>
</evidence>
<reference evidence="3" key="1">
    <citation type="journal article" date="2014" name="Int. J. Syst. Evol. Microbiol.">
        <title>Complete genome sequence of Corynebacterium casei LMG S-19264T (=DSM 44701T), isolated from a smear-ripened cheese.</title>
        <authorList>
            <consortium name="US DOE Joint Genome Institute (JGI-PGF)"/>
            <person name="Walter F."/>
            <person name="Albersmeier A."/>
            <person name="Kalinowski J."/>
            <person name="Ruckert C."/>
        </authorList>
    </citation>
    <scope>NUCLEOTIDE SEQUENCE</scope>
    <source>
        <strain evidence="3">CGMCC 1.15758</strain>
    </source>
</reference>
<dbReference type="HAMAP" id="MF_00048">
    <property type="entry name" value="UPF0102"/>
    <property type="match status" value="1"/>
</dbReference>
<dbReference type="NCBIfam" id="TIGR00252">
    <property type="entry name" value="YraN family protein"/>
    <property type="match status" value="1"/>
</dbReference>
<proteinExistence type="inferred from homology"/>
<protein>
    <recommendedName>
        <fullName evidence="2">UPF0102 protein GCM10010995_04080</fullName>
    </recommendedName>
</protein>
<dbReference type="AlphaFoldDB" id="A0A8J2Z2D3"/>
<evidence type="ECO:0000256" key="1">
    <source>
        <dbReference type="ARBA" id="ARBA00006738"/>
    </source>
</evidence>
<evidence type="ECO:0000313" key="3">
    <source>
        <dbReference type="EMBL" id="GGF89949.1"/>
    </source>
</evidence>
<dbReference type="Gene3D" id="3.40.1350.10">
    <property type="match status" value="1"/>
</dbReference>
<name>A0A8J2Z2D3_9GAMM</name>
<dbReference type="GO" id="GO:0003676">
    <property type="term" value="F:nucleic acid binding"/>
    <property type="evidence" value="ECO:0007669"/>
    <property type="project" value="InterPro"/>
</dbReference>
<dbReference type="InterPro" id="IPR011856">
    <property type="entry name" value="tRNA_endonuc-like_dom_sf"/>
</dbReference>
<keyword evidence="4" id="KW-1185">Reference proteome</keyword>
<organism evidence="3 4">
    <name type="scientific">Cysteiniphilum litorale</name>
    <dbReference type="NCBI Taxonomy" id="2056700"/>
    <lineage>
        <taxon>Bacteria</taxon>
        <taxon>Pseudomonadati</taxon>
        <taxon>Pseudomonadota</taxon>
        <taxon>Gammaproteobacteria</taxon>
        <taxon>Thiotrichales</taxon>
        <taxon>Fastidiosibacteraceae</taxon>
        <taxon>Cysteiniphilum</taxon>
    </lineage>
</organism>
<dbReference type="Proteomes" id="UP000636949">
    <property type="component" value="Unassembled WGS sequence"/>
</dbReference>
<dbReference type="RefSeq" id="WP_117001506.1">
    <property type="nucleotide sequence ID" value="NZ_BMJS01000002.1"/>
</dbReference>
<comment type="similarity">
    <text evidence="1 2">Belongs to the UPF0102 family.</text>
</comment>
<dbReference type="PANTHER" id="PTHR34039:SF1">
    <property type="entry name" value="UPF0102 PROTEIN YRAN"/>
    <property type="match status" value="1"/>
</dbReference>
<dbReference type="SUPFAM" id="SSF52980">
    <property type="entry name" value="Restriction endonuclease-like"/>
    <property type="match status" value="1"/>
</dbReference>
<dbReference type="PANTHER" id="PTHR34039">
    <property type="entry name" value="UPF0102 PROTEIN YRAN"/>
    <property type="match status" value="1"/>
</dbReference>